<feature type="domain" description="SAF" evidence="1">
    <location>
        <begin position="361"/>
        <end position="426"/>
    </location>
</feature>
<dbReference type="InterPro" id="IPR036291">
    <property type="entry name" value="NAD(P)-bd_dom_sf"/>
</dbReference>
<dbReference type="RefSeq" id="WP_103719114.1">
    <property type="nucleotide sequence ID" value="NZ_PQFZ01000009.1"/>
</dbReference>
<dbReference type="Pfam" id="PF03447">
    <property type="entry name" value="NAD_binding_3"/>
    <property type="match status" value="1"/>
</dbReference>
<protein>
    <submittedName>
        <fullName evidence="2">Putative homoserine dehydrogenase-like protein</fullName>
    </submittedName>
</protein>
<dbReference type="SUPFAM" id="SSF51735">
    <property type="entry name" value="NAD(P)-binding Rossmann-fold domains"/>
    <property type="match status" value="1"/>
</dbReference>
<dbReference type="InterPro" id="IPR048423">
    <property type="entry name" value="DRL_cat"/>
</dbReference>
<evidence type="ECO:0000313" key="2">
    <source>
        <dbReference type="EMBL" id="POR50322.1"/>
    </source>
</evidence>
<sequence length="450" mass="48727">MNLHRMLLERQAAGKPVTVGLIGAGKFGLMFLSQVRSTDGMHLVCVADLNPARARSQLKLGCWPEQQYAATSVEDALKNGSTIVTDNAEALITHPGIEVIIEATGDPGAGIRFALKAIEHGKHIIMVNVEADAVAGPLLARKAKQAGVVYSLAWGDQPALIADHVDWARAAGFKVVSAGKGTRYHPTYHQSTPDTVWDILDKYMKIKDRNSINPKMFNSFVDGTKSGIEMTAVCNATGLHSQADGLSFPPATRFEHAEICKPKADGGVLERKGVTEVTSSVYRDGSDVPHSLVMGTYVVFESDSAYSEECFREYSMLPDKTGKYASLYRPIHMIGLELGISVASAALRKEPTGAPICFNSDVVATAKRKLAPGEMLDGEGGFCVWGKQTPADASLKEGYLPLGLAHNVKLKTEIAEGQRIKWDDVVYDPDSQAVRVRREMEAAFRQPNAV</sequence>
<dbReference type="PANTHER" id="PTHR37850">
    <property type="entry name" value="STRU PROTEIN"/>
    <property type="match status" value="1"/>
</dbReference>
<dbReference type="CDD" id="cd11616">
    <property type="entry name" value="SAF_DH_OX_like"/>
    <property type="match status" value="1"/>
</dbReference>
<comment type="caution">
    <text evidence="2">The sequence shown here is derived from an EMBL/GenBank/DDBJ whole genome shotgun (WGS) entry which is preliminary data.</text>
</comment>
<proteinExistence type="predicted"/>
<reference evidence="2 3" key="1">
    <citation type="submission" date="2018-01" db="EMBL/GenBank/DDBJ databases">
        <title>Genomic Encyclopedia of Type Strains, Phase III (KMG-III): the genomes of soil and plant-associated and newly described type strains.</title>
        <authorList>
            <person name="Whitman W."/>
        </authorList>
    </citation>
    <scope>NUCLEOTIDE SEQUENCE [LARGE SCALE GENOMIC DNA]</scope>
    <source>
        <strain evidence="2 3">1131</strain>
    </source>
</reference>
<name>A0A2S4M6J0_9HYPH</name>
<dbReference type="PANTHER" id="PTHR37850:SF3">
    <property type="entry name" value="BLR7815 PROTEIN"/>
    <property type="match status" value="1"/>
</dbReference>
<dbReference type="GO" id="GO:0016491">
    <property type="term" value="F:oxidoreductase activity"/>
    <property type="evidence" value="ECO:0007669"/>
    <property type="project" value="InterPro"/>
</dbReference>
<evidence type="ECO:0000313" key="3">
    <source>
        <dbReference type="Proteomes" id="UP000236919"/>
    </source>
</evidence>
<dbReference type="AlphaFoldDB" id="A0A2S4M6J0"/>
<dbReference type="InterPro" id="IPR013974">
    <property type="entry name" value="SAF"/>
</dbReference>
<dbReference type="Pfam" id="PF21135">
    <property type="entry name" value="DRL_cat"/>
    <property type="match status" value="1"/>
</dbReference>
<dbReference type="OrthoDB" id="9777844at2"/>
<gene>
    <name evidence="2" type="ORF">CYD53_10929</name>
</gene>
<evidence type="ECO:0000259" key="1">
    <source>
        <dbReference type="SMART" id="SM00858"/>
    </source>
</evidence>
<dbReference type="Proteomes" id="UP000236919">
    <property type="component" value="Unassembled WGS sequence"/>
</dbReference>
<dbReference type="Gene3D" id="3.40.50.720">
    <property type="entry name" value="NAD(P)-binding Rossmann-like Domain"/>
    <property type="match status" value="1"/>
</dbReference>
<organism evidence="2 3">
    <name type="scientific">Bosea psychrotolerans</name>
    <dbReference type="NCBI Taxonomy" id="1871628"/>
    <lineage>
        <taxon>Bacteria</taxon>
        <taxon>Pseudomonadati</taxon>
        <taxon>Pseudomonadota</taxon>
        <taxon>Alphaproteobacteria</taxon>
        <taxon>Hyphomicrobiales</taxon>
        <taxon>Boseaceae</taxon>
        <taxon>Bosea</taxon>
    </lineage>
</organism>
<keyword evidence="3" id="KW-1185">Reference proteome</keyword>
<dbReference type="SMART" id="SM00858">
    <property type="entry name" value="SAF"/>
    <property type="match status" value="1"/>
</dbReference>
<dbReference type="InterPro" id="IPR005106">
    <property type="entry name" value="Asp/hSer_DH_NAD-bd"/>
</dbReference>
<dbReference type="EMBL" id="PQFZ01000009">
    <property type="protein sequence ID" value="POR50322.1"/>
    <property type="molecule type" value="Genomic_DNA"/>
</dbReference>
<dbReference type="GO" id="GO:0050661">
    <property type="term" value="F:NADP binding"/>
    <property type="evidence" value="ECO:0007669"/>
    <property type="project" value="InterPro"/>
</dbReference>
<accession>A0A2S4M6J0</accession>